<evidence type="ECO:0000256" key="2">
    <source>
        <dbReference type="ARBA" id="ARBA00023043"/>
    </source>
</evidence>
<dbReference type="SUPFAM" id="SSF48403">
    <property type="entry name" value="Ankyrin repeat"/>
    <property type="match status" value="1"/>
</dbReference>
<feature type="repeat" description="ANK" evidence="3">
    <location>
        <begin position="263"/>
        <end position="295"/>
    </location>
</feature>
<evidence type="ECO:0000256" key="1">
    <source>
        <dbReference type="ARBA" id="ARBA00022737"/>
    </source>
</evidence>
<evidence type="ECO:0000256" key="3">
    <source>
        <dbReference type="PROSITE-ProRule" id="PRU00023"/>
    </source>
</evidence>
<proteinExistence type="predicted"/>
<keyword evidence="4" id="KW-0812">Transmembrane</keyword>
<accession>A0A7T0BUR9</accession>
<keyword evidence="1" id="KW-0677">Repeat</keyword>
<dbReference type="PROSITE" id="PS50088">
    <property type="entry name" value="ANK_REPEAT"/>
    <property type="match status" value="2"/>
</dbReference>
<name>A0A7T0BUR9_9BACT</name>
<gene>
    <name evidence="5" type="ORF">G3M70_05560</name>
</gene>
<reference evidence="5 6" key="1">
    <citation type="submission" date="2020-02" db="EMBL/GenBank/DDBJ databases">
        <title>Genomic and physiological characterization of two novel Nitrospinaceae genera.</title>
        <authorList>
            <person name="Mueller A.J."/>
            <person name="Jung M.-Y."/>
            <person name="Strachan C.R."/>
            <person name="Herbold C.W."/>
            <person name="Kirkegaard R.H."/>
            <person name="Daims H."/>
        </authorList>
    </citation>
    <scope>NUCLEOTIDE SEQUENCE [LARGE SCALE GENOMIC DNA]</scope>
    <source>
        <strain evidence="5">EB</strain>
    </source>
</reference>
<keyword evidence="4" id="KW-1133">Transmembrane helix</keyword>
<keyword evidence="4" id="KW-0472">Membrane</keyword>
<evidence type="ECO:0000256" key="4">
    <source>
        <dbReference type="SAM" id="Phobius"/>
    </source>
</evidence>
<protein>
    <submittedName>
        <fullName evidence="5">Ankyrin repeat domain-containing protein</fullName>
    </submittedName>
</protein>
<sequence length="339" mass="37549">MEKSNLPYWFFAIAAGLFIFVIVITIWFIRNRTFFVLYKGAGNAWKESLKNFPLGILVSVVAILLSFPLATAWGPNKDTILSIFSMCPKAKFLGEEISNNLCMAGAKFALALGANPDHTNFYMKESPLSIALLLKNNEMVDLLLDAGADVLQVYGDTRKQTPIEYGIADPKHFDRFIELAGGPHVLIPPRNENLLYPAILHAEAPDYNRDAILKLMDYGLDINQPFRTDSEISPFFFACLHFDAATIEALIKKGADATRISAGNYTPAHFAVSNQDPEVMRVLIRHGADVNVISDCGTTPLMDARKDGNEEVVKVLEQHLGQRAKLPSLGDSKLDDKDC</sequence>
<dbReference type="AlphaFoldDB" id="A0A7T0BUR9"/>
<organism evidence="5 6">
    <name type="scientific">Candidatus Nitronauta litoralis</name>
    <dbReference type="NCBI Taxonomy" id="2705533"/>
    <lineage>
        <taxon>Bacteria</taxon>
        <taxon>Pseudomonadati</taxon>
        <taxon>Nitrospinota/Tectimicrobiota group</taxon>
        <taxon>Nitrospinota</taxon>
        <taxon>Nitrospinia</taxon>
        <taxon>Nitrospinales</taxon>
        <taxon>Nitrospinaceae</taxon>
        <taxon>Candidatus Nitronauta</taxon>
    </lineage>
</organism>
<dbReference type="PANTHER" id="PTHR24198">
    <property type="entry name" value="ANKYRIN REPEAT AND PROTEIN KINASE DOMAIN-CONTAINING PROTEIN"/>
    <property type="match status" value="1"/>
</dbReference>
<dbReference type="KEGG" id="nli:G3M70_05560"/>
<dbReference type="SMART" id="SM00248">
    <property type="entry name" value="ANK"/>
    <property type="match status" value="5"/>
</dbReference>
<feature type="transmembrane region" description="Helical" evidence="4">
    <location>
        <begin position="6"/>
        <end position="30"/>
    </location>
</feature>
<feature type="transmembrane region" description="Helical" evidence="4">
    <location>
        <begin position="51"/>
        <end position="73"/>
    </location>
</feature>
<feature type="repeat" description="ANK" evidence="3">
    <location>
        <begin position="123"/>
        <end position="150"/>
    </location>
</feature>
<dbReference type="InterPro" id="IPR002110">
    <property type="entry name" value="Ankyrin_rpt"/>
</dbReference>
<dbReference type="InterPro" id="IPR036770">
    <property type="entry name" value="Ankyrin_rpt-contain_sf"/>
</dbReference>
<evidence type="ECO:0000313" key="5">
    <source>
        <dbReference type="EMBL" id="QPJ61382.1"/>
    </source>
</evidence>
<evidence type="ECO:0000313" key="6">
    <source>
        <dbReference type="Proteomes" id="UP000594688"/>
    </source>
</evidence>
<dbReference type="Pfam" id="PF12796">
    <property type="entry name" value="Ank_2"/>
    <property type="match status" value="1"/>
</dbReference>
<dbReference type="Gene3D" id="1.25.40.20">
    <property type="entry name" value="Ankyrin repeat-containing domain"/>
    <property type="match status" value="2"/>
</dbReference>
<dbReference type="EMBL" id="CP048685">
    <property type="protein sequence ID" value="QPJ61382.1"/>
    <property type="molecule type" value="Genomic_DNA"/>
</dbReference>
<dbReference type="Proteomes" id="UP000594688">
    <property type="component" value="Chromosome"/>
</dbReference>
<keyword evidence="2 3" id="KW-0040">ANK repeat</keyword>
<dbReference type="PANTHER" id="PTHR24198:SF165">
    <property type="entry name" value="ANKYRIN REPEAT-CONTAINING PROTEIN-RELATED"/>
    <property type="match status" value="1"/>
</dbReference>
<dbReference type="PROSITE" id="PS50297">
    <property type="entry name" value="ANK_REP_REGION"/>
    <property type="match status" value="2"/>
</dbReference>